<dbReference type="InterPro" id="IPR000847">
    <property type="entry name" value="LysR_HTH_N"/>
</dbReference>
<dbReference type="PROSITE" id="PS50931">
    <property type="entry name" value="HTH_LYSR"/>
    <property type="match status" value="1"/>
</dbReference>
<dbReference type="OrthoDB" id="9133980at2"/>
<keyword evidence="7" id="KW-1185">Reference proteome</keyword>
<evidence type="ECO:0000256" key="1">
    <source>
        <dbReference type="ARBA" id="ARBA00009437"/>
    </source>
</evidence>
<dbReference type="FunFam" id="1.10.10.10:FF:000001">
    <property type="entry name" value="LysR family transcriptional regulator"/>
    <property type="match status" value="1"/>
</dbReference>
<dbReference type="RefSeq" id="WP_088602669.1">
    <property type="nucleotide sequence ID" value="NZ_NJIH01000003.1"/>
</dbReference>
<dbReference type="GO" id="GO:0003700">
    <property type="term" value="F:DNA-binding transcription factor activity"/>
    <property type="evidence" value="ECO:0007669"/>
    <property type="project" value="InterPro"/>
</dbReference>
<gene>
    <name evidence="6" type="ORF">CEY11_07300</name>
</gene>
<dbReference type="PRINTS" id="PR00039">
    <property type="entry name" value="HTHLYSR"/>
</dbReference>
<evidence type="ECO:0000256" key="3">
    <source>
        <dbReference type="ARBA" id="ARBA00023125"/>
    </source>
</evidence>
<evidence type="ECO:0000259" key="5">
    <source>
        <dbReference type="PROSITE" id="PS50931"/>
    </source>
</evidence>
<evidence type="ECO:0000313" key="7">
    <source>
        <dbReference type="Proteomes" id="UP000214603"/>
    </source>
</evidence>
<dbReference type="GO" id="GO:0005829">
    <property type="term" value="C:cytosol"/>
    <property type="evidence" value="ECO:0007669"/>
    <property type="project" value="TreeGrafter"/>
</dbReference>
<dbReference type="InterPro" id="IPR050950">
    <property type="entry name" value="HTH-type_LysR_regulators"/>
</dbReference>
<dbReference type="PANTHER" id="PTHR30419:SF8">
    <property type="entry name" value="NITROGEN ASSIMILATION TRANSCRIPTIONAL ACTIVATOR-RELATED"/>
    <property type="match status" value="1"/>
</dbReference>
<dbReference type="AlphaFoldDB" id="A0A225MZI7"/>
<dbReference type="Pfam" id="PF00126">
    <property type="entry name" value="HTH_1"/>
    <property type="match status" value="1"/>
</dbReference>
<dbReference type="Proteomes" id="UP000214603">
    <property type="component" value="Unassembled WGS sequence"/>
</dbReference>
<dbReference type="Gene3D" id="3.40.190.290">
    <property type="match status" value="1"/>
</dbReference>
<sequence length="297" mass="33088">MRLEDLNYFLAVAETGHVGRASEQLGQTQPALTKGVQRLERELNLQLFERTPKGMVLTTVGQAFFERAREVRFAMDQAVREANDLHLGKVGMLRVGVPPNYADYFGTTCALLLQQRPAARVQVTIGLNDRLFAALRVGDLDLCISAQQTPSAPDFDQQALFSDNLHVIAREGHPLFLKPRLQLADLAQAAWLLPGRKVVARRTIDARFTENGLPPPNVVVESSSTSFSMVSMVRATDMLTVATESSMKRPESRGLRAIPLREASWPRRMGITTRRGSYLSPLALRFIEMLHQNKPAL</sequence>
<name>A0A225MZI7_9BURK</name>
<dbReference type="InterPro" id="IPR005119">
    <property type="entry name" value="LysR_subst-bd"/>
</dbReference>
<proteinExistence type="inferred from homology"/>
<accession>A0A225MZI7</accession>
<dbReference type="InterPro" id="IPR036390">
    <property type="entry name" value="WH_DNA-bd_sf"/>
</dbReference>
<organism evidence="6 7">
    <name type="scientific">Candidimonas nitroreducens</name>
    <dbReference type="NCBI Taxonomy" id="683354"/>
    <lineage>
        <taxon>Bacteria</taxon>
        <taxon>Pseudomonadati</taxon>
        <taxon>Pseudomonadota</taxon>
        <taxon>Betaproteobacteria</taxon>
        <taxon>Burkholderiales</taxon>
        <taxon>Alcaligenaceae</taxon>
        <taxon>Candidimonas</taxon>
    </lineage>
</organism>
<dbReference type="GO" id="GO:0003677">
    <property type="term" value="F:DNA binding"/>
    <property type="evidence" value="ECO:0007669"/>
    <property type="project" value="UniProtKB-KW"/>
</dbReference>
<reference evidence="7" key="1">
    <citation type="submission" date="2017-06" db="EMBL/GenBank/DDBJ databases">
        <title>Herbaspirillum phytohormonus sp. nov., isolated from the root nodule of Robinia pseudoacacia in lead-zinc mine.</title>
        <authorList>
            <person name="Fan M."/>
            <person name="Lin Y."/>
        </authorList>
    </citation>
    <scope>NUCLEOTIDE SEQUENCE [LARGE SCALE GENOMIC DNA]</scope>
    <source>
        <strain evidence="7">SC-089</strain>
    </source>
</reference>
<protein>
    <submittedName>
        <fullName evidence="6">LysR family transcriptional regulator</fullName>
    </submittedName>
</protein>
<comment type="caution">
    <text evidence="6">The sequence shown here is derived from an EMBL/GenBank/DDBJ whole genome shotgun (WGS) entry which is preliminary data.</text>
</comment>
<evidence type="ECO:0000313" key="6">
    <source>
        <dbReference type="EMBL" id="OWT64089.1"/>
    </source>
</evidence>
<dbReference type="Pfam" id="PF03466">
    <property type="entry name" value="LysR_substrate"/>
    <property type="match status" value="1"/>
</dbReference>
<dbReference type="InterPro" id="IPR036388">
    <property type="entry name" value="WH-like_DNA-bd_sf"/>
</dbReference>
<evidence type="ECO:0000256" key="4">
    <source>
        <dbReference type="ARBA" id="ARBA00023163"/>
    </source>
</evidence>
<keyword evidence="2" id="KW-0805">Transcription regulation</keyword>
<dbReference type="SUPFAM" id="SSF53850">
    <property type="entry name" value="Periplasmic binding protein-like II"/>
    <property type="match status" value="1"/>
</dbReference>
<dbReference type="EMBL" id="NJIH01000003">
    <property type="protein sequence ID" value="OWT64089.1"/>
    <property type="molecule type" value="Genomic_DNA"/>
</dbReference>
<feature type="domain" description="HTH lysR-type" evidence="5">
    <location>
        <begin position="1"/>
        <end position="58"/>
    </location>
</feature>
<keyword evidence="4" id="KW-0804">Transcription</keyword>
<dbReference type="Gene3D" id="1.10.10.10">
    <property type="entry name" value="Winged helix-like DNA-binding domain superfamily/Winged helix DNA-binding domain"/>
    <property type="match status" value="1"/>
</dbReference>
<keyword evidence="3" id="KW-0238">DNA-binding</keyword>
<dbReference type="PANTHER" id="PTHR30419">
    <property type="entry name" value="HTH-TYPE TRANSCRIPTIONAL REGULATOR YBHD"/>
    <property type="match status" value="1"/>
</dbReference>
<dbReference type="SUPFAM" id="SSF46785">
    <property type="entry name" value="Winged helix' DNA-binding domain"/>
    <property type="match status" value="1"/>
</dbReference>
<comment type="similarity">
    <text evidence="1">Belongs to the LysR transcriptional regulatory family.</text>
</comment>
<evidence type="ECO:0000256" key="2">
    <source>
        <dbReference type="ARBA" id="ARBA00023015"/>
    </source>
</evidence>